<dbReference type="Pfam" id="PF00809">
    <property type="entry name" value="Pterin_bind"/>
    <property type="match status" value="1"/>
</dbReference>
<sequence>MTESIPAPMLVMGILNVTPNSFSDGGQYLDHAAAIAHGRSLVADGADLIDVGGESTRPGAERIGSAEEQRRILPVLRALSADGIRLSVDTMNADTARASVKAGAEIINDVSGGLADPLMASVAAESGALFLLSHWRGHSTEMDSRSDYDDVVSDVRAELVARLAAVEAAGVARERIILDPGLGFAKTSDHNWEILSRLDELQSIGLPLLIGASRKRFVGALLEDGASMTDRDLPTAVISALLADTGIWGLRVHNVRATAVALAVHGRLSGTSRPRCA</sequence>
<evidence type="ECO:0000256" key="6">
    <source>
        <dbReference type="ARBA" id="ARBA00016919"/>
    </source>
</evidence>
<evidence type="ECO:0000313" key="15">
    <source>
        <dbReference type="Proteomes" id="UP000198867"/>
    </source>
</evidence>
<evidence type="ECO:0000256" key="5">
    <source>
        <dbReference type="ARBA" id="ARBA00012458"/>
    </source>
</evidence>
<keyword evidence="15" id="KW-1185">Reference proteome</keyword>
<comment type="catalytic activity">
    <reaction evidence="1">
        <text>(7,8-dihydropterin-6-yl)methyl diphosphate + 4-aminobenzoate = 7,8-dihydropteroate + diphosphate</text>
        <dbReference type="Rhea" id="RHEA:19949"/>
        <dbReference type="ChEBI" id="CHEBI:17836"/>
        <dbReference type="ChEBI" id="CHEBI:17839"/>
        <dbReference type="ChEBI" id="CHEBI:33019"/>
        <dbReference type="ChEBI" id="CHEBI:72950"/>
        <dbReference type="EC" id="2.5.1.15"/>
    </reaction>
</comment>
<evidence type="ECO:0000256" key="2">
    <source>
        <dbReference type="ARBA" id="ARBA00001946"/>
    </source>
</evidence>
<comment type="function">
    <text evidence="12">Catalyzes the condensation of para-aminobenzoate (pABA) with 6-hydroxymethyl-7,8-dihydropterin diphosphate (DHPt-PP) to form 7,8-dihydropteroate (H2Pte), the immediate precursor of folate derivatives.</text>
</comment>
<dbReference type="CDD" id="cd00739">
    <property type="entry name" value="DHPS"/>
    <property type="match status" value="1"/>
</dbReference>
<dbReference type="RefSeq" id="WP_245762470.1">
    <property type="nucleotide sequence ID" value="NZ_FOVM01000004.1"/>
</dbReference>
<dbReference type="GO" id="GO:0004156">
    <property type="term" value="F:dihydropteroate synthase activity"/>
    <property type="evidence" value="ECO:0007669"/>
    <property type="project" value="UniProtKB-EC"/>
</dbReference>
<feature type="domain" description="Pterin-binding" evidence="13">
    <location>
        <begin position="9"/>
        <end position="263"/>
    </location>
</feature>
<name>A0A1I5B9A1_9MICO</name>
<dbReference type="Proteomes" id="UP000198867">
    <property type="component" value="Unassembled WGS sequence"/>
</dbReference>
<keyword evidence="7 12" id="KW-0808">Transferase</keyword>
<keyword evidence="10 12" id="KW-0289">Folate biosynthesis</keyword>
<dbReference type="InterPro" id="IPR000489">
    <property type="entry name" value="Pterin-binding_dom"/>
</dbReference>
<dbReference type="GO" id="GO:0005829">
    <property type="term" value="C:cytosol"/>
    <property type="evidence" value="ECO:0007669"/>
    <property type="project" value="TreeGrafter"/>
</dbReference>
<reference evidence="15" key="1">
    <citation type="submission" date="2016-10" db="EMBL/GenBank/DDBJ databases">
        <authorList>
            <person name="Varghese N."/>
            <person name="Submissions S."/>
        </authorList>
    </citation>
    <scope>NUCLEOTIDE SEQUENCE [LARGE SCALE GENOMIC DNA]</scope>
    <source>
        <strain evidence="15">CGMCC 1.11101</strain>
    </source>
</reference>
<dbReference type="NCBIfam" id="TIGR01496">
    <property type="entry name" value="DHPS"/>
    <property type="match status" value="1"/>
</dbReference>
<dbReference type="InterPro" id="IPR045031">
    <property type="entry name" value="DHP_synth-like"/>
</dbReference>
<comment type="similarity">
    <text evidence="4 12">Belongs to the DHPS family.</text>
</comment>
<dbReference type="EMBL" id="FOVM01000004">
    <property type="protein sequence ID" value="SFN71283.1"/>
    <property type="molecule type" value="Genomic_DNA"/>
</dbReference>
<organism evidence="14 15">
    <name type="scientific">Mycetocola miduiensis</name>
    <dbReference type="NCBI Taxonomy" id="995034"/>
    <lineage>
        <taxon>Bacteria</taxon>
        <taxon>Bacillati</taxon>
        <taxon>Actinomycetota</taxon>
        <taxon>Actinomycetes</taxon>
        <taxon>Micrococcales</taxon>
        <taxon>Microbacteriaceae</taxon>
        <taxon>Mycetocola</taxon>
    </lineage>
</organism>
<gene>
    <name evidence="14" type="ORF">SAMN05216219_1824</name>
</gene>
<dbReference type="PROSITE" id="PS50972">
    <property type="entry name" value="PTERIN_BINDING"/>
    <property type="match status" value="1"/>
</dbReference>
<dbReference type="AlphaFoldDB" id="A0A1I5B9A1"/>
<evidence type="ECO:0000256" key="4">
    <source>
        <dbReference type="ARBA" id="ARBA00009503"/>
    </source>
</evidence>
<evidence type="ECO:0000259" key="13">
    <source>
        <dbReference type="PROSITE" id="PS50972"/>
    </source>
</evidence>
<evidence type="ECO:0000256" key="1">
    <source>
        <dbReference type="ARBA" id="ARBA00000012"/>
    </source>
</evidence>
<dbReference type="PROSITE" id="PS00793">
    <property type="entry name" value="DHPS_2"/>
    <property type="match status" value="1"/>
</dbReference>
<dbReference type="InterPro" id="IPR006390">
    <property type="entry name" value="DHP_synth_dom"/>
</dbReference>
<evidence type="ECO:0000256" key="7">
    <source>
        <dbReference type="ARBA" id="ARBA00022679"/>
    </source>
</evidence>
<proteinExistence type="inferred from homology"/>
<evidence type="ECO:0000313" key="14">
    <source>
        <dbReference type="EMBL" id="SFN71283.1"/>
    </source>
</evidence>
<evidence type="ECO:0000256" key="3">
    <source>
        <dbReference type="ARBA" id="ARBA00004763"/>
    </source>
</evidence>
<evidence type="ECO:0000256" key="8">
    <source>
        <dbReference type="ARBA" id="ARBA00022723"/>
    </source>
</evidence>
<dbReference type="GO" id="GO:0046654">
    <property type="term" value="P:tetrahydrofolate biosynthetic process"/>
    <property type="evidence" value="ECO:0007669"/>
    <property type="project" value="UniProtKB-UniPathway"/>
</dbReference>
<keyword evidence="9 12" id="KW-0460">Magnesium</keyword>
<comment type="cofactor">
    <cofactor evidence="2 12">
        <name>Mg(2+)</name>
        <dbReference type="ChEBI" id="CHEBI:18420"/>
    </cofactor>
</comment>
<dbReference type="PANTHER" id="PTHR20941">
    <property type="entry name" value="FOLATE SYNTHESIS PROTEINS"/>
    <property type="match status" value="1"/>
</dbReference>
<dbReference type="FunFam" id="3.20.20.20:FF:000006">
    <property type="entry name" value="Dihydropteroate synthase"/>
    <property type="match status" value="1"/>
</dbReference>
<evidence type="ECO:0000256" key="11">
    <source>
        <dbReference type="ARBA" id="ARBA00030193"/>
    </source>
</evidence>
<dbReference type="UniPathway" id="UPA00077">
    <property type="reaction ID" value="UER00156"/>
</dbReference>
<evidence type="ECO:0000256" key="10">
    <source>
        <dbReference type="ARBA" id="ARBA00022909"/>
    </source>
</evidence>
<evidence type="ECO:0000256" key="12">
    <source>
        <dbReference type="RuleBase" id="RU361205"/>
    </source>
</evidence>
<comment type="pathway">
    <text evidence="3 12">Cofactor biosynthesis; tetrahydrofolate biosynthesis; 7,8-dihydrofolate from 2-amino-4-hydroxy-6-hydroxymethyl-7,8-dihydropteridine diphosphate and 4-aminobenzoate: step 1/2.</text>
</comment>
<keyword evidence="8 12" id="KW-0479">Metal-binding</keyword>
<dbReference type="SUPFAM" id="SSF51717">
    <property type="entry name" value="Dihydropteroate synthetase-like"/>
    <property type="match status" value="1"/>
</dbReference>
<dbReference type="Gene3D" id="3.20.20.20">
    <property type="entry name" value="Dihydropteroate synthase-like"/>
    <property type="match status" value="1"/>
</dbReference>
<evidence type="ECO:0000256" key="9">
    <source>
        <dbReference type="ARBA" id="ARBA00022842"/>
    </source>
</evidence>
<dbReference type="EC" id="2.5.1.15" evidence="5 12"/>
<dbReference type="GO" id="GO:0046656">
    <property type="term" value="P:folic acid biosynthetic process"/>
    <property type="evidence" value="ECO:0007669"/>
    <property type="project" value="UniProtKB-KW"/>
</dbReference>
<dbReference type="PROSITE" id="PS00792">
    <property type="entry name" value="DHPS_1"/>
    <property type="match status" value="1"/>
</dbReference>
<dbReference type="STRING" id="995034.SAMN05216219_1824"/>
<protein>
    <recommendedName>
        <fullName evidence="6 12">Dihydropteroate synthase</fullName>
        <shortName evidence="12">DHPS</shortName>
        <ecNumber evidence="5 12">2.5.1.15</ecNumber>
    </recommendedName>
    <alternativeName>
        <fullName evidence="11 12">Dihydropteroate pyrophosphorylase</fullName>
    </alternativeName>
</protein>
<accession>A0A1I5B9A1</accession>
<dbReference type="PANTHER" id="PTHR20941:SF1">
    <property type="entry name" value="FOLIC ACID SYNTHESIS PROTEIN FOL1"/>
    <property type="match status" value="1"/>
</dbReference>
<dbReference type="GO" id="GO:0046872">
    <property type="term" value="F:metal ion binding"/>
    <property type="evidence" value="ECO:0007669"/>
    <property type="project" value="UniProtKB-KW"/>
</dbReference>
<dbReference type="InterPro" id="IPR011005">
    <property type="entry name" value="Dihydropteroate_synth-like_sf"/>
</dbReference>